<reference evidence="2 3" key="1">
    <citation type="journal article" date="2021" name="Plant Biotechnol. J.">
        <title>Multi-omics assisted identification of the key and species-specific regulatory components of drought-tolerant mechanisms in Gossypium stocksii.</title>
        <authorList>
            <person name="Yu D."/>
            <person name="Ke L."/>
            <person name="Zhang D."/>
            <person name="Wu Y."/>
            <person name="Sun Y."/>
            <person name="Mei J."/>
            <person name="Sun J."/>
            <person name="Sun Y."/>
        </authorList>
    </citation>
    <scope>NUCLEOTIDE SEQUENCE [LARGE SCALE GENOMIC DNA]</scope>
    <source>
        <strain evidence="3">cv. E1</strain>
        <tissue evidence="2">Leaf</tissue>
    </source>
</reference>
<feature type="compositionally biased region" description="Basic and acidic residues" evidence="1">
    <location>
        <begin position="82"/>
        <end position="91"/>
    </location>
</feature>
<evidence type="ECO:0000313" key="3">
    <source>
        <dbReference type="Proteomes" id="UP000828251"/>
    </source>
</evidence>
<keyword evidence="3" id="KW-1185">Reference proteome</keyword>
<sequence>MEIIFHILQAEFHQEQDTEASSEKQPRDELDETPIRTNDQVEEKDKDEEEFSSKDPEEEKDEEIEKDKEDSVGNTGEEFDEEKMYDKSTEGKYTRKYDKIASVITSGVAKSWLENETLPLLELIMEHNVLQKLAVQNWITFRAQILGEQGARKDCYSRSGKRLPLTLAN</sequence>
<dbReference type="EMBL" id="JAIQCV010000007">
    <property type="protein sequence ID" value="KAH1082649.1"/>
    <property type="molecule type" value="Genomic_DNA"/>
</dbReference>
<dbReference type="AlphaFoldDB" id="A0A9D3VHN7"/>
<evidence type="ECO:0000256" key="1">
    <source>
        <dbReference type="SAM" id="MobiDB-lite"/>
    </source>
</evidence>
<evidence type="ECO:0000313" key="2">
    <source>
        <dbReference type="EMBL" id="KAH1082649.1"/>
    </source>
</evidence>
<feature type="compositionally biased region" description="Basic and acidic residues" evidence="1">
    <location>
        <begin position="51"/>
        <end position="71"/>
    </location>
</feature>
<feature type="compositionally biased region" description="Basic and acidic residues" evidence="1">
    <location>
        <begin position="12"/>
        <end position="28"/>
    </location>
</feature>
<proteinExistence type="predicted"/>
<gene>
    <name evidence="2" type="ORF">J1N35_022410</name>
</gene>
<accession>A0A9D3VHN7</accession>
<organism evidence="2 3">
    <name type="scientific">Gossypium stocksii</name>
    <dbReference type="NCBI Taxonomy" id="47602"/>
    <lineage>
        <taxon>Eukaryota</taxon>
        <taxon>Viridiplantae</taxon>
        <taxon>Streptophyta</taxon>
        <taxon>Embryophyta</taxon>
        <taxon>Tracheophyta</taxon>
        <taxon>Spermatophyta</taxon>
        <taxon>Magnoliopsida</taxon>
        <taxon>eudicotyledons</taxon>
        <taxon>Gunneridae</taxon>
        <taxon>Pentapetalae</taxon>
        <taxon>rosids</taxon>
        <taxon>malvids</taxon>
        <taxon>Malvales</taxon>
        <taxon>Malvaceae</taxon>
        <taxon>Malvoideae</taxon>
        <taxon>Gossypium</taxon>
    </lineage>
</organism>
<feature type="region of interest" description="Disordered" evidence="1">
    <location>
        <begin position="9"/>
        <end position="91"/>
    </location>
</feature>
<comment type="caution">
    <text evidence="2">The sequence shown here is derived from an EMBL/GenBank/DDBJ whole genome shotgun (WGS) entry which is preliminary data.</text>
</comment>
<dbReference type="Proteomes" id="UP000828251">
    <property type="component" value="Unassembled WGS sequence"/>
</dbReference>
<name>A0A9D3VHN7_9ROSI</name>
<protein>
    <submittedName>
        <fullName evidence="2">Uncharacterized protein</fullName>
    </submittedName>
</protein>